<comment type="caution">
    <text evidence="1">The sequence shown here is derived from an EMBL/GenBank/DDBJ whole genome shotgun (WGS) entry which is preliminary data.</text>
</comment>
<name>A0ABQ3VRZ3_9CHLR</name>
<gene>
    <name evidence="1" type="ORF">KSZ_63640</name>
</gene>
<reference evidence="1 2" key="1">
    <citation type="journal article" date="2021" name="Int. J. Syst. Evol. Microbiol.">
        <title>Reticulibacter mediterranei gen. nov., sp. nov., within the new family Reticulibacteraceae fam. nov., and Ktedonospora formicarum gen. nov., sp. nov., Ktedonobacter robiniae sp. nov., Dictyobacter formicarum sp. nov. and Dictyobacter arantiisoli sp. nov., belonging to the class Ktedonobacteria.</title>
        <authorList>
            <person name="Yabe S."/>
            <person name="Zheng Y."/>
            <person name="Wang C.M."/>
            <person name="Sakai Y."/>
            <person name="Abe K."/>
            <person name="Yokota A."/>
            <person name="Donadio S."/>
            <person name="Cavaletti L."/>
            <person name="Monciardini P."/>
        </authorList>
    </citation>
    <scope>NUCLEOTIDE SEQUENCE [LARGE SCALE GENOMIC DNA]</scope>
    <source>
        <strain evidence="1 2">SOSP1-9</strain>
    </source>
</reference>
<evidence type="ECO:0000313" key="1">
    <source>
        <dbReference type="EMBL" id="GHO88358.1"/>
    </source>
</evidence>
<organism evidence="1 2">
    <name type="scientific">Dictyobacter formicarum</name>
    <dbReference type="NCBI Taxonomy" id="2778368"/>
    <lineage>
        <taxon>Bacteria</taxon>
        <taxon>Bacillati</taxon>
        <taxon>Chloroflexota</taxon>
        <taxon>Ktedonobacteria</taxon>
        <taxon>Ktedonobacterales</taxon>
        <taxon>Dictyobacteraceae</taxon>
        <taxon>Dictyobacter</taxon>
    </lineage>
</organism>
<dbReference type="Proteomes" id="UP000635565">
    <property type="component" value="Unassembled WGS sequence"/>
</dbReference>
<dbReference type="EMBL" id="BNJJ01000023">
    <property type="protein sequence ID" value="GHO88358.1"/>
    <property type="molecule type" value="Genomic_DNA"/>
</dbReference>
<accession>A0ABQ3VRZ3</accession>
<keyword evidence="2" id="KW-1185">Reference proteome</keyword>
<sequence length="58" mass="6773">MVFVGRDITDIVQSDTQEITLLGPLQNTFRKWTLKHGGEKRENVEMHVSTHLYVYVLQ</sequence>
<protein>
    <submittedName>
        <fullName evidence="1">Uncharacterized protein</fullName>
    </submittedName>
</protein>
<evidence type="ECO:0000313" key="2">
    <source>
        <dbReference type="Proteomes" id="UP000635565"/>
    </source>
</evidence>
<proteinExistence type="predicted"/>